<organism evidence="2 3">
    <name type="scientific">Portunus trituberculatus</name>
    <name type="common">Swimming crab</name>
    <name type="synonym">Neptunus trituberculatus</name>
    <dbReference type="NCBI Taxonomy" id="210409"/>
    <lineage>
        <taxon>Eukaryota</taxon>
        <taxon>Metazoa</taxon>
        <taxon>Ecdysozoa</taxon>
        <taxon>Arthropoda</taxon>
        <taxon>Crustacea</taxon>
        <taxon>Multicrustacea</taxon>
        <taxon>Malacostraca</taxon>
        <taxon>Eumalacostraca</taxon>
        <taxon>Eucarida</taxon>
        <taxon>Decapoda</taxon>
        <taxon>Pleocyemata</taxon>
        <taxon>Brachyura</taxon>
        <taxon>Eubrachyura</taxon>
        <taxon>Portunoidea</taxon>
        <taxon>Portunidae</taxon>
        <taxon>Portuninae</taxon>
        <taxon>Portunus</taxon>
    </lineage>
</organism>
<proteinExistence type="predicted"/>
<sequence length="265" mass="30601">MTYCEGTNVSRLKQANTRGEKTNSIARHHLDSIYCTIFKSADSIKKAGVVATPEQKKRPRRGCRTSSRTINVVKRQVDACHQITARELKEQNPQLLGQVSVRMVQRCLHDNLEFHRRRALKKPLTTPRQKDLRVAFATKYLQWDMAKWHQVLWSDEAVFMVSCNHGKHVYRRPRSDPLDTKFIFKTEKHPDSVMQLESVDTEPQVGLQLGVVRTRGEHDGKRSNTPTRQISTAVNRFCCSKFRMTVMTDTVSSHHSNQRDAGRYL</sequence>
<dbReference type="InterPro" id="IPR002492">
    <property type="entry name" value="Transposase_Tc1-like"/>
</dbReference>
<dbReference type="Proteomes" id="UP000324222">
    <property type="component" value="Unassembled WGS sequence"/>
</dbReference>
<evidence type="ECO:0000313" key="2">
    <source>
        <dbReference type="EMBL" id="MPC32990.1"/>
    </source>
</evidence>
<dbReference type="Gene3D" id="3.30.420.10">
    <property type="entry name" value="Ribonuclease H-like superfamily/Ribonuclease H"/>
    <property type="match status" value="1"/>
</dbReference>
<name>A0A5B7EF51_PORTR</name>
<evidence type="ECO:0000259" key="1">
    <source>
        <dbReference type="Pfam" id="PF01498"/>
    </source>
</evidence>
<dbReference type="GO" id="GO:0003677">
    <property type="term" value="F:DNA binding"/>
    <property type="evidence" value="ECO:0007669"/>
    <property type="project" value="InterPro"/>
</dbReference>
<keyword evidence="3" id="KW-1185">Reference proteome</keyword>
<dbReference type="Pfam" id="PF01498">
    <property type="entry name" value="HTH_Tnp_Tc3_2"/>
    <property type="match status" value="1"/>
</dbReference>
<comment type="caution">
    <text evidence="2">The sequence shown here is derived from an EMBL/GenBank/DDBJ whole genome shotgun (WGS) entry which is preliminary data.</text>
</comment>
<dbReference type="OrthoDB" id="6379886at2759"/>
<dbReference type="GO" id="GO:0006313">
    <property type="term" value="P:DNA transposition"/>
    <property type="evidence" value="ECO:0007669"/>
    <property type="project" value="InterPro"/>
</dbReference>
<evidence type="ECO:0000313" key="3">
    <source>
        <dbReference type="Proteomes" id="UP000324222"/>
    </source>
</evidence>
<accession>A0A5B7EF51</accession>
<dbReference type="EMBL" id="VSRR010002737">
    <property type="protein sequence ID" value="MPC32990.1"/>
    <property type="molecule type" value="Genomic_DNA"/>
</dbReference>
<gene>
    <name evidence="2" type="primary">tc1a_0</name>
    <name evidence="2" type="ORF">E2C01_026329</name>
</gene>
<dbReference type="AlphaFoldDB" id="A0A5B7EF51"/>
<protein>
    <submittedName>
        <fullName evidence="2">Transposable element Tc1 transposase</fullName>
    </submittedName>
</protein>
<reference evidence="2 3" key="1">
    <citation type="submission" date="2019-05" db="EMBL/GenBank/DDBJ databases">
        <title>Another draft genome of Portunus trituberculatus and its Hox gene families provides insights of decapod evolution.</title>
        <authorList>
            <person name="Jeong J.-H."/>
            <person name="Song I."/>
            <person name="Kim S."/>
            <person name="Choi T."/>
            <person name="Kim D."/>
            <person name="Ryu S."/>
            <person name="Kim W."/>
        </authorList>
    </citation>
    <scope>NUCLEOTIDE SEQUENCE [LARGE SCALE GENOMIC DNA]</scope>
    <source>
        <tissue evidence="2">Muscle</tissue>
    </source>
</reference>
<feature type="domain" description="Transposase Tc1-like" evidence="1">
    <location>
        <begin position="74"/>
        <end position="141"/>
    </location>
</feature>
<dbReference type="InterPro" id="IPR036397">
    <property type="entry name" value="RNaseH_sf"/>
</dbReference>
<dbReference type="GO" id="GO:0015074">
    <property type="term" value="P:DNA integration"/>
    <property type="evidence" value="ECO:0007669"/>
    <property type="project" value="InterPro"/>
</dbReference>